<evidence type="ECO:0000313" key="3">
    <source>
        <dbReference type="Proteomes" id="UP000792457"/>
    </source>
</evidence>
<keyword evidence="3" id="KW-1185">Reference proteome</keyword>
<comment type="caution">
    <text evidence="2">The sequence shown here is derived from an EMBL/GenBank/DDBJ whole genome shotgun (WGS) entry which is preliminary data.</text>
</comment>
<dbReference type="AlphaFoldDB" id="A0A8K0JXF1"/>
<dbReference type="EMBL" id="KZ308197">
    <property type="protein sequence ID" value="KAG8224470.1"/>
    <property type="molecule type" value="Genomic_DNA"/>
</dbReference>
<proteinExistence type="predicted"/>
<sequence length="88" mass="9798">MVCCQLVVEVPSVAPATGISRHKGVNGRRRTNKITFRRLSPRSGKHAKPRVEKKYRRKNEGRGLSIPADGLSFGRENPSGLPLRPPRN</sequence>
<evidence type="ECO:0000256" key="1">
    <source>
        <dbReference type="SAM" id="MobiDB-lite"/>
    </source>
</evidence>
<reference evidence="2" key="2">
    <citation type="submission" date="2017-10" db="EMBL/GenBank/DDBJ databases">
        <title>Ladona fulva Genome sequencing and assembly.</title>
        <authorList>
            <person name="Murali S."/>
            <person name="Richards S."/>
            <person name="Bandaranaike D."/>
            <person name="Bellair M."/>
            <person name="Blankenburg K."/>
            <person name="Chao H."/>
            <person name="Dinh H."/>
            <person name="Doddapaneni H."/>
            <person name="Dugan-Rocha S."/>
            <person name="Elkadiri S."/>
            <person name="Gnanaolivu R."/>
            <person name="Hernandez B."/>
            <person name="Skinner E."/>
            <person name="Javaid M."/>
            <person name="Lee S."/>
            <person name="Li M."/>
            <person name="Ming W."/>
            <person name="Munidasa M."/>
            <person name="Muniz J."/>
            <person name="Nguyen L."/>
            <person name="Hughes D."/>
            <person name="Osuji N."/>
            <person name="Pu L.-L."/>
            <person name="Puazo M."/>
            <person name="Qu C."/>
            <person name="Quiroz J."/>
            <person name="Raj R."/>
            <person name="Weissenberger G."/>
            <person name="Xin Y."/>
            <person name="Zou X."/>
            <person name="Han Y."/>
            <person name="Worley K."/>
            <person name="Muzny D."/>
            <person name="Gibbs R."/>
        </authorList>
    </citation>
    <scope>NUCLEOTIDE SEQUENCE</scope>
    <source>
        <strain evidence="2">Sampled in the wild</strain>
    </source>
</reference>
<gene>
    <name evidence="2" type="ORF">J437_LFUL003193</name>
</gene>
<protein>
    <submittedName>
        <fullName evidence="2">Uncharacterized protein</fullName>
    </submittedName>
</protein>
<evidence type="ECO:0000313" key="2">
    <source>
        <dbReference type="EMBL" id="KAG8224470.1"/>
    </source>
</evidence>
<reference evidence="2" key="1">
    <citation type="submission" date="2013-04" db="EMBL/GenBank/DDBJ databases">
        <authorList>
            <person name="Qu J."/>
            <person name="Murali S.C."/>
            <person name="Bandaranaike D."/>
            <person name="Bellair M."/>
            <person name="Blankenburg K."/>
            <person name="Chao H."/>
            <person name="Dinh H."/>
            <person name="Doddapaneni H."/>
            <person name="Downs B."/>
            <person name="Dugan-Rocha S."/>
            <person name="Elkadiri S."/>
            <person name="Gnanaolivu R.D."/>
            <person name="Hernandez B."/>
            <person name="Javaid M."/>
            <person name="Jayaseelan J.C."/>
            <person name="Lee S."/>
            <person name="Li M."/>
            <person name="Ming W."/>
            <person name="Munidasa M."/>
            <person name="Muniz J."/>
            <person name="Nguyen L."/>
            <person name="Ongeri F."/>
            <person name="Osuji N."/>
            <person name="Pu L.-L."/>
            <person name="Puazo M."/>
            <person name="Qu C."/>
            <person name="Quiroz J."/>
            <person name="Raj R."/>
            <person name="Weissenberger G."/>
            <person name="Xin Y."/>
            <person name="Zou X."/>
            <person name="Han Y."/>
            <person name="Richards S."/>
            <person name="Worley K."/>
            <person name="Muzny D."/>
            <person name="Gibbs R."/>
        </authorList>
    </citation>
    <scope>NUCLEOTIDE SEQUENCE</scope>
    <source>
        <strain evidence="2">Sampled in the wild</strain>
    </source>
</reference>
<accession>A0A8K0JXF1</accession>
<feature type="region of interest" description="Disordered" evidence="1">
    <location>
        <begin position="37"/>
        <end position="88"/>
    </location>
</feature>
<name>A0A8K0JXF1_LADFU</name>
<feature type="compositionally biased region" description="Basic residues" evidence="1">
    <location>
        <begin position="37"/>
        <end position="59"/>
    </location>
</feature>
<organism evidence="2 3">
    <name type="scientific">Ladona fulva</name>
    <name type="common">Scarce chaser dragonfly</name>
    <name type="synonym">Libellula fulva</name>
    <dbReference type="NCBI Taxonomy" id="123851"/>
    <lineage>
        <taxon>Eukaryota</taxon>
        <taxon>Metazoa</taxon>
        <taxon>Ecdysozoa</taxon>
        <taxon>Arthropoda</taxon>
        <taxon>Hexapoda</taxon>
        <taxon>Insecta</taxon>
        <taxon>Pterygota</taxon>
        <taxon>Palaeoptera</taxon>
        <taxon>Odonata</taxon>
        <taxon>Epiprocta</taxon>
        <taxon>Anisoptera</taxon>
        <taxon>Libelluloidea</taxon>
        <taxon>Libellulidae</taxon>
        <taxon>Ladona</taxon>
    </lineage>
</organism>
<dbReference type="Proteomes" id="UP000792457">
    <property type="component" value="Unassembled WGS sequence"/>
</dbReference>